<name>D8QMT3_SELML</name>
<dbReference type="Gramene" id="EFJ38638">
    <property type="protein sequence ID" value="EFJ38638"/>
    <property type="gene ID" value="SELMODRAFT_402709"/>
</dbReference>
<proteinExistence type="predicted"/>
<dbReference type="EMBL" id="GL377565">
    <property type="protein sequence ID" value="EFJ38638.1"/>
    <property type="molecule type" value="Genomic_DNA"/>
</dbReference>
<dbReference type="AlphaFoldDB" id="D8QMT3"/>
<keyword evidence="3" id="KW-1185">Reference proteome</keyword>
<sequence>MISHGGETLDEIRERYASLLRSCANSRDLARGIQLHSQISSSAQLRDDRFLGNLLVHLSARFRMLDLQDHDRPLPERFTVVVLGKDNAKHQEAPERQGQAIHGKEEGASAQDLEELVARLEAQKAQIDVDRTDKELALGGMEAYVKRARLVRRRILLEMARNKAVEKSGKPYTRGMSWDYFFREAMGRQQRDRIGLDDRSLEFLCQSGKDVQDLHDAVKEFPIVDEAGAISIFPRQIDLPDIRRELSFISCLNFHAAFGDSALTMEFVFDGAMYKVQYVDPALAVDLGIEDSNREKCLEAAGDRFQGKWELDDRNVLLVTTKQHFLAKDLAKAERQLALAKIDQECEERVLELVTKAHDHPPVVEDPTPVDLEALHQRVSELEEEVRVGEQALEKLEERLAASKTDMEVGDKLARRALLEAGRLTRDTGGVIFSDSVESLLEGSHAELYQAAHECGRDKLLESCEGEERWLTLHAYVYDP</sequence>
<dbReference type="HOGENOM" id="CLU_569119_0_0_1"/>
<evidence type="ECO:0000313" key="2">
    <source>
        <dbReference type="EMBL" id="EFJ38638.1"/>
    </source>
</evidence>
<feature type="coiled-coil region" evidence="1">
    <location>
        <begin position="372"/>
        <end position="406"/>
    </location>
</feature>
<organism evidence="3">
    <name type="scientific">Selaginella moellendorffii</name>
    <name type="common">Spikemoss</name>
    <dbReference type="NCBI Taxonomy" id="88036"/>
    <lineage>
        <taxon>Eukaryota</taxon>
        <taxon>Viridiplantae</taxon>
        <taxon>Streptophyta</taxon>
        <taxon>Embryophyta</taxon>
        <taxon>Tracheophyta</taxon>
        <taxon>Lycopodiopsida</taxon>
        <taxon>Selaginellales</taxon>
        <taxon>Selaginellaceae</taxon>
        <taxon>Selaginella</taxon>
    </lineage>
</organism>
<keyword evidence="1" id="KW-0175">Coiled coil</keyword>
<dbReference type="Proteomes" id="UP000001514">
    <property type="component" value="Unassembled WGS sequence"/>
</dbReference>
<accession>D8QMT3</accession>
<dbReference type="KEGG" id="smo:SELMODRAFT_402709"/>
<evidence type="ECO:0000256" key="1">
    <source>
        <dbReference type="SAM" id="Coils"/>
    </source>
</evidence>
<protein>
    <submittedName>
        <fullName evidence="2">Uncharacterized protein</fullName>
    </submittedName>
</protein>
<dbReference type="InParanoid" id="D8QMT3"/>
<evidence type="ECO:0000313" key="3">
    <source>
        <dbReference type="Proteomes" id="UP000001514"/>
    </source>
</evidence>
<reference evidence="2 3" key="1">
    <citation type="journal article" date="2011" name="Science">
        <title>The Selaginella genome identifies genetic changes associated with the evolution of vascular plants.</title>
        <authorList>
            <person name="Banks J.A."/>
            <person name="Nishiyama T."/>
            <person name="Hasebe M."/>
            <person name="Bowman J.L."/>
            <person name="Gribskov M."/>
            <person name="dePamphilis C."/>
            <person name="Albert V.A."/>
            <person name="Aono N."/>
            <person name="Aoyama T."/>
            <person name="Ambrose B.A."/>
            <person name="Ashton N.W."/>
            <person name="Axtell M.J."/>
            <person name="Barker E."/>
            <person name="Barker M.S."/>
            <person name="Bennetzen J.L."/>
            <person name="Bonawitz N.D."/>
            <person name="Chapple C."/>
            <person name="Cheng C."/>
            <person name="Correa L.G."/>
            <person name="Dacre M."/>
            <person name="DeBarry J."/>
            <person name="Dreyer I."/>
            <person name="Elias M."/>
            <person name="Engstrom E.M."/>
            <person name="Estelle M."/>
            <person name="Feng L."/>
            <person name="Finet C."/>
            <person name="Floyd S.K."/>
            <person name="Frommer W.B."/>
            <person name="Fujita T."/>
            <person name="Gramzow L."/>
            <person name="Gutensohn M."/>
            <person name="Harholt J."/>
            <person name="Hattori M."/>
            <person name="Heyl A."/>
            <person name="Hirai T."/>
            <person name="Hiwatashi Y."/>
            <person name="Ishikawa M."/>
            <person name="Iwata M."/>
            <person name="Karol K.G."/>
            <person name="Koehler B."/>
            <person name="Kolukisaoglu U."/>
            <person name="Kubo M."/>
            <person name="Kurata T."/>
            <person name="Lalonde S."/>
            <person name="Li K."/>
            <person name="Li Y."/>
            <person name="Litt A."/>
            <person name="Lyons E."/>
            <person name="Manning G."/>
            <person name="Maruyama T."/>
            <person name="Michael T.P."/>
            <person name="Mikami K."/>
            <person name="Miyazaki S."/>
            <person name="Morinaga S."/>
            <person name="Murata T."/>
            <person name="Mueller-Roeber B."/>
            <person name="Nelson D.R."/>
            <person name="Obara M."/>
            <person name="Oguri Y."/>
            <person name="Olmstead R.G."/>
            <person name="Onodera N."/>
            <person name="Petersen B.L."/>
            <person name="Pils B."/>
            <person name="Prigge M."/>
            <person name="Rensing S.A."/>
            <person name="Riano-Pachon D.M."/>
            <person name="Roberts A.W."/>
            <person name="Sato Y."/>
            <person name="Scheller H.V."/>
            <person name="Schulz B."/>
            <person name="Schulz C."/>
            <person name="Shakirov E.V."/>
            <person name="Shibagaki N."/>
            <person name="Shinohara N."/>
            <person name="Shippen D.E."/>
            <person name="Soerensen I."/>
            <person name="Sotooka R."/>
            <person name="Sugimoto N."/>
            <person name="Sugita M."/>
            <person name="Sumikawa N."/>
            <person name="Tanurdzic M."/>
            <person name="Theissen G."/>
            <person name="Ulvskov P."/>
            <person name="Wakazuki S."/>
            <person name="Weng J.K."/>
            <person name="Willats W.W."/>
            <person name="Wipf D."/>
            <person name="Wolf P.G."/>
            <person name="Yang L."/>
            <person name="Zimmer A.D."/>
            <person name="Zhu Q."/>
            <person name="Mitros T."/>
            <person name="Hellsten U."/>
            <person name="Loque D."/>
            <person name="Otillar R."/>
            <person name="Salamov A."/>
            <person name="Schmutz J."/>
            <person name="Shapiro H."/>
            <person name="Lindquist E."/>
            <person name="Lucas S."/>
            <person name="Rokhsar D."/>
            <person name="Grigoriev I.V."/>
        </authorList>
    </citation>
    <scope>NUCLEOTIDE SEQUENCE [LARGE SCALE GENOMIC DNA]</scope>
</reference>
<gene>
    <name evidence="2" type="ORF">SELMODRAFT_402709</name>
</gene>